<dbReference type="Pfam" id="PF01144">
    <property type="entry name" value="CoA_trans"/>
    <property type="match status" value="1"/>
</dbReference>
<evidence type="ECO:0008006" key="2">
    <source>
        <dbReference type="Google" id="ProtNLM"/>
    </source>
</evidence>
<gene>
    <name evidence="1" type="ORF">S06H3_52279</name>
</gene>
<accession>X1NHJ1</accession>
<name>X1NHJ1_9ZZZZ</name>
<reference evidence="1" key="1">
    <citation type="journal article" date="2014" name="Front. Microbiol.">
        <title>High frequency of phylogenetically diverse reductive dehalogenase-homologous genes in deep subseafloor sedimentary metagenomes.</title>
        <authorList>
            <person name="Kawai M."/>
            <person name="Futagami T."/>
            <person name="Toyoda A."/>
            <person name="Takaki Y."/>
            <person name="Nishi S."/>
            <person name="Hori S."/>
            <person name="Arai W."/>
            <person name="Tsubouchi T."/>
            <person name="Morono Y."/>
            <person name="Uchiyama I."/>
            <person name="Ito T."/>
            <person name="Fujiyama A."/>
            <person name="Inagaki F."/>
            <person name="Takami H."/>
        </authorList>
    </citation>
    <scope>NUCLEOTIDE SEQUENCE</scope>
    <source>
        <strain evidence="1">Expedition CK06-06</strain>
    </source>
</reference>
<dbReference type="Gene3D" id="3.40.1080.10">
    <property type="entry name" value="Glutaconate Coenzyme A-transferase"/>
    <property type="match status" value="1"/>
</dbReference>
<proteinExistence type="predicted"/>
<evidence type="ECO:0000313" key="1">
    <source>
        <dbReference type="EMBL" id="GAI43068.1"/>
    </source>
</evidence>
<sequence length="122" mass="13621">MEVLQEGKGELVGWHDPDEAREWALKNKSRELKDKTMSAKEAVSKFIHDGDFIAAGGFGHIRVSMAVIYEIIRQKKRNLTMAGKTAVHDVDILIGARCVNKAEVAYCFGHELRGLSPASRRI</sequence>
<dbReference type="SUPFAM" id="SSF100950">
    <property type="entry name" value="NagB/RpiA/CoA transferase-like"/>
    <property type="match status" value="1"/>
</dbReference>
<comment type="caution">
    <text evidence="1">The sequence shown here is derived from an EMBL/GenBank/DDBJ whole genome shotgun (WGS) entry which is preliminary data.</text>
</comment>
<dbReference type="AlphaFoldDB" id="X1NHJ1"/>
<dbReference type="GO" id="GO:0008410">
    <property type="term" value="F:CoA-transferase activity"/>
    <property type="evidence" value="ECO:0007669"/>
    <property type="project" value="InterPro"/>
</dbReference>
<dbReference type="InterPro" id="IPR004165">
    <property type="entry name" value="CoA_trans_fam_I"/>
</dbReference>
<protein>
    <recommendedName>
        <fullName evidence="2">CoA transferase subunit A</fullName>
    </recommendedName>
</protein>
<dbReference type="EMBL" id="BARV01033238">
    <property type="protein sequence ID" value="GAI43068.1"/>
    <property type="molecule type" value="Genomic_DNA"/>
</dbReference>
<dbReference type="InterPro" id="IPR037171">
    <property type="entry name" value="NagB/RpiA_transferase-like"/>
</dbReference>
<organism evidence="1">
    <name type="scientific">marine sediment metagenome</name>
    <dbReference type="NCBI Taxonomy" id="412755"/>
    <lineage>
        <taxon>unclassified sequences</taxon>
        <taxon>metagenomes</taxon>
        <taxon>ecological metagenomes</taxon>
    </lineage>
</organism>